<dbReference type="PANTHER" id="PTHR28031">
    <property type="entry name" value="PROLINE-RICH PROTEIN HUA1"/>
    <property type="match status" value="1"/>
</dbReference>
<dbReference type="EMBL" id="CP034456">
    <property type="protein sequence ID" value="QBM85465.1"/>
    <property type="molecule type" value="Genomic_DNA"/>
</dbReference>
<gene>
    <name evidence="2" type="ORF">METSCH_A00840</name>
</gene>
<keyword evidence="3" id="KW-1185">Reference proteome</keyword>
<feature type="compositionally biased region" description="Basic and acidic residues" evidence="1">
    <location>
        <begin position="1"/>
        <end position="10"/>
    </location>
</feature>
<dbReference type="PANTHER" id="PTHR28031:SF1">
    <property type="entry name" value="PROLINE-RICH PROTEIN HUA1"/>
    <property type="match status" value="1"/>
</dbReference>
<dbReference type="STRING" id="2163413.A0A4P6XG63"/>
<evidence type="ECO:0000256" key="1">
    <source>
        <dbReference type="SAM" id="MobiDB-lite"/>
    </source>
</evidence>
<feature type="region of interest" description="Disordered" evidence="1">
    <location>
        <begin position="1"/>
        <end position="83"/>
    </location>
</feature>
<proteinExistence type="predicted"/>
<name>A0A4P6XG63_9ASCO</name>
<reference evidence="3" key="1">
    <citation type="submission" date="2019-03" db="EMBL/GenBank/DDBJ databases">
        <title>Snf2 controls pulcherriminic acid biosynthesis and connects pigmentation and antifungal activity of the yeast Metschnikowia pulcherrima.</title>
        <authorList>
            <person name="Gore-Lloyd D."/>
            <person name="Sumann I."/>
            <person name="Brachmann A.O."/>
            <person name="Schneeberger K."/>
            <person name="Ortiz-Merino R.A."/>
            <person name="Moreno-Beltran M."/>
            <person name="Schlaefli M."/>
            <person name="Kirner P."/>
            <person name="Santos Kron A."/>
            <person name="Wolfe K.H."/>
            <person name="Piel J."/>
            <person name="Ahrens C.H."/>
            <person name="Henk D."/>
            <person name="Freimoser F.M."/>
        </authorList>
    </citation>
    <scope>NUCLEOTIDE SEQUENCE [LARGE SCALE GENOMIC DNA]</scope>
    <source>
        <strain evidence="3">APC 1.2</strain>
    </source>
</reference>
<feature type="compositionally biased region" description="Pro residues" evidence="1">
    <location>
        <begin position="28"/>
        <end position="40"/>
    </location>
</feature>
<dbReference type="GO" id="GO:0005737">
    <property type="term" value="C:cytoplasm"/>
    <property type="evidence" value="ECO:0007669"/>
    <property type="project" value="TreeGrafter"/>
</dbReference>
<accession>A0A4P6XG63</accession>
<evidence type="ECO:0000313" key="2">
    <source>
        <dbReference type="EMBL" id="QBM85465.1"/>
    </source>
</evidence>
<dbReference type="InterPro" id="IPR038910">
    <property type="entry name" value="Hua1-like"/>
</dbReference>
<protein>
    <submittedName>
        <fullName evidence="2">Uncharacterized protein</fullName>
    </submittedName>
</protein>
<dbReference type="AlphaFoldDB" id="A0A4P6XG63"/>
<organism evidence="2 3">
    <name type="scientific">Metschnikowia aff. pulcherrima</name>
    <dbReference type="NCBI Taxonomy" id="2163413"/>
    <lineage>
        <taxon>Eukaryota</taxon>
        <taxon>Fungi</taxon>
        <taxon>Dikarya</taxon>
        <taxon>Ascomycota</taxon>
        <taxon>Saccharomycotina</taxon>
        <taxon>Pichiomycetes</taxon>
        <taxon>Metschnikowiaceae</taxon>
        <taxon>Metschnikowia</taxon>
    </lineage>
</organism>
<dbReference type="Proteomes" id="UP000292447">
    <property type="component" value="Chromosome I"/>
</dbReference>
<evidence type="ECO:0000313" key="3">
    <source>
        <dbReference type="Proteomes" id="UP000292447"/>
    </source>
</evidence>
<sequence>MSHNIPKDEDAPPSVPPPSYEEALNSPPVLPGRPANPPHQGPSSVAPQQPPRPQPQLQLQPPVYPARPPHSGSVPASSTPNSLLYSNNPNLPFEYPRGYFCSKCKNTGFKEKNGKPCSLCWPKFFKKQAYNPNMSLPFTYPRGFICEKCRNTGLKLKNGLSCQDCYTRFAPRNHVSQAPITYSPSPFSMQFTPYNGFSNTGFGPAPGGFAPGGGPQYLQPGDPRMGGTLCGRCRGSGRVTFFLDQELCLVCGGVGRLFNSQHPAYH</sequence>